<dbReference type="EMBL" id="JFZB01000007">
    <property type="protein sequence ID" value="KFI28135.1"/>
    <property type="molecule type" value="Genomic_DNA"/>
</dbReference>
<dbReference type="PANTHER" id="PTHR43364:SF4">
    <property type="entry name" value="NAD(P)-LINKED OXIDOREDUCTASE SUPERFAMILY PROTEIN"/>
    <property type="match status" value="1"/>
</dbReference>
<dbReference type="InterPro" id="IPR050523">
    <property type="entry name" value="AKR_Detox_Biosynth"/>
</dbReference>
<name>A0A086Y1I5_9RHOB</name>
<sequence length="349" mass="37876">MKQVELGRTGLMVSELCLGSMTWGTQNTEAEGHAQIDRALERGVNFIDTAEMYPTNPVTAATAGDTEAIIGSWLAARGGRDRLVLATKIVGRGSPAKEGGSGPITPEGIRAALEASLSRLCTDHVDLYQFHWPNRGHYHFRRMWTWNPAKQPSKAEIEDDMAACLDTVQALVAEGKIRHFGLSNETCWGMAEWLRLADAGHGPRAASVQNEYSLMYRVHDTDMAELSVHEGVTLLAYSPLAVGMLSGKYTGAQVPDGSRMARTPDLGGRALPRAFGIADLYVDFARGHGLDPVTMAIAWILTRPFPVVPILGATSVEQLDRSLDAADTVLSPEVLAGIERIHRAHPLPF</sequence>
<dbReference type="GO" id="GO:0016491">
    <property type="term" value="F:oxidoreductase activity"/>
    <property type="evidence" value="ECO:0007669"/>
    <property type="project" value="UniProtKB-KW"/>
</dbReference>
<reference evidence="3 4" key="1">
    <citation type="submission" date="2014-03" db="EMBL/GenBank/DDBJ databases">
        <title>Genome of Paenirhodobacter enshiensis DW2-9.</title>
        <authorList>
            <person name="Wang D."/>
            <person name="Wang G."/>
        </authorList>
    </citation>
    <scope>NUCLEOTIDE SEQUENCE [LARGE SCALE GENOMIC DNA]</scope>
    <source>
        <strain evidence="3 4">DW2-9</strain>
    </source>
</reference>
<evidence type="ECO:0000256" key="1">
    <source>
        <dbReference type="ARBA" id="ARBA00023002"/>
    </source>
</evidence>
<evidence type="ECO:0000259" key="2">
    <source>
        <dbReference type="Pfam" id="PF00248"/>
    </source>
</evidence>
<feature type="domain" description="NADP-dependent oxidoreductase" evidence="2">
    <location>
        <begin position="15"/>
        <end position="341"/>
    </location>
</feature>
<organism evidence="3 4">
    <name type="scientific">Paenirhodobacter enshiensis</name>
    <dbReference type="NCBI Taxonomy" id="1105367"/>
    <lineage>
        <taxon>Bacteria</taxon>
        <taxon>Pseudomonadati</taxon>
        <taxon>Pseudomonadota</taxon>
        <taxon>Alphaproteobacteria</taxon>
        <taxon>Rhodobacterales</taxon>
        <taxon>Rhodobacter group</taxon>
        <taxon>Paenirhodobacter</taxon>
    </lineage>
</organism>
<keyword evidence="1" id="KW-0560">Oxidoreductase</keyword>
<proteinExistence type="predicted"/>
<dbReference type="RefSeq" id="WP_036636332.1">
    <property type="nucleotide sequence ID" value="NZ_JFZB01000007.1"/>
</dbReference>
<dbReference type="Gene3D" id="3.20.20.100">
    <property type="entry name" value="NADP-dependent oxidoreductase domain"/>
    <property type="match status" value="1"/>
</dbReference>
<evidence type="ECO:0000313" key="4">
    <source>
        <dbReference type="Proteomes" id="UP000028824"/>
    </source>
</evidence>
<protein>
    <submittedName>
        <fullName evidence="3">Aldo/keto reductase</fullName>
    </submittedName>
</protein>
<dbReference type="InterPro" id="IPR023210">
    <property type="entry name" value="NADP_OxRdtase_dom"/>
</dbReference>
<evidence type="ECO:0000313" key="3">
    <source>
        <dbReference type="EMBL" id="KFI28135.1"/>
    </source>
</evidence>
<dbReference type="PANTHER" id="PTHR43364">
    <property type="entry name" value="NADH-SPECIFIC METHYLGLYOXAL REDUCTASE-RELATED"/>
    <property type="match status" value="1"/>
</dbReference>
<comment type="caution">
    <text evidence="3">The sequence shown here is derived from an EMBL/GenBank/DDBJ whole genome shotgun (WGS) entry which is preliminary data.</text>
</comment>
<dbReference type="Pfam" id="PF00248">
    <property type="entry name" value="Aldo_ket_red"/>
    <property type="match status" value="1"/>
</dbReference>
<dbReference type="OrthoDB" id="9803483at2"/>
<dbReference type="CDD" id="cd19094">
    <property type="entry name" value="AKR_Tas-like"/>
    <property type="match status" value="1"/>
</dbReference>
<dbReference type="eggNOG" id="COG0667">
    <property type="taxonomic scope" value="Bacteria"/>
</dbReference>
<keyword evidence="4" id="KW-1185">Reference proteome</keyword>
<gene>
    <name evidence="3" type="ORF">CG50_14665</name>
</gene>
<dbReference type="InterPro" id="IPR036812">
    <property type="entry name" value="NAD(P)_OxRdtase_dom_sf"/>
</dbReference>
<dbReference type="AlphaFoldDB" id="A0A086Y1I5"/>
<dbReference type="Proteomes" id="UP000028824">
    <property type="component" value="Unassembled WGS sequence"/>
</dbReference>
<dbReference type="SUPFAM" id="SSF51430">
    <property type="entry name" value="NAD(P)-linked oxidoreductase"/>
    <property type="match status" value="1"/>
</dbReference>
<dbReference type="STRING" id="1105367.CG50_14665"/>
<accession>A0A086Y1I5</accession>